<evidence type="ECO:0000256" key="9">
    <source>
        <dbReference type="ARBA" id="ARBA00047481"/>
    </source>
</evidence>
<evidence type="ECO:0000256" key="6">
    <source>
        <dbReference type="ARBA" id="ARBA00022679"/>
    </source>
</evidence>
<evidence type="ECO:0000256" key="2">
    <source>
        <dbReference type="ARBA" id="ARBA00007970"/>
    </source>
</evidence>
<dbReference type="EC" id="2.6.1.9" evidence="3"/>
<dbReference type="Gene3D" id="3.90.1150.10">
    <property type="entry name" value="Aspartate Aminotransferase, domain 1"/>
    <property type="match status" value="1"/>
</dbReference>
<evidence type="ECO:0000256" key="8">
    <source>
        <dbReference type="ARBA" id="ARBA00023102"/>
    </source>
</evidence>
<keyword evidence="6" id="KW-0808">Transferase</keyword>
<keyword evidence="7" id="KW-0663">Pyridoxal phosphate</keyword>
<dbReference type="AlphaFoldDB" id="X1GUE2"/>
<dbReference type="InterPro" id="IPR015422">
    <property type="entry name" value="PyrdxlP-dep_Trfase_small"/>
</dbReference>
<comment type="similarity">
    <text evidence="2">Belongs to the class-II pyridoxal-phosphate-dependent aminotransferase family. Histidinol-phosphate aminotransferase subfamily.</text>
</comment>
<keyword evidence="5" id="KW-0028">Amino-acid biosynthesis</keyword>
<comment type="caution">
    <text evidence="11">The sequence shown here is derived from an EMBL/GenBank/DDBJ whole genome shotgun (WGS) entry which is preliminary data.</text>
</comment>
<evidence type="ECO:0000256" key="5">
    <source>
        <dbReference type="ARBA" id="ARBA00022605"/>
    </source>
</evidence>
<dbReference type="GO" id="GO:0004400">
    <property type="term" value="F:histidinol-phosphate transaminase activity"/>
    <property type="evidence" value="ECO:0007669"/>
    <property type="project" value="UniProtKB-EC"/>
</dbReference>
<sequence length="140" mass="16405">MPGLRIGYLIAHKEIIARLRQHQPPWNTNSLAQLAAELILNDKEYIKKTHKLVEKERKFLFEQLARIEGLRPYPSVTNFLLVKIERAGITSRSLKELLLKKGILIRDCSNFRNLNDKYIRIAVRTHRENLRLLAVLKEVL</sequence>
<dbReference type="Pfam" id="PF00155">
    <property type="entry name" value="Aminotran_1_2"/>
    <property type="match status" value="1"/>
</dbReference>
<name>X1GUE2_9ZZZZ</name>
<gene>
    <name evidence="11" type="ORF">S03H2_29250</name>
</gene>
<dbReference type="Gene3D" id="3.40.640.10">
    <property type="entry name" value="Type I PLP-dependent aspartate aminotransferase-like (Major domain)"/>
    <property type="match status" value="1"/>
</dbReference>
<protein>
    <recommendedName>
        <fullName evidence="3">histidinol-phosphate transaminase</fullName>
        <ecNumber evidence="3">2.6.1.9</ecNumber>
    </recommendedName>
</protein>
<keyword evidence="8" id="KW-0368">Histidine biosynthesis</keyword>
<comment type="catalytic activity">
    <reaction evidence="9">
        <text>L-histidinol phosphate + 2-oxoglutarate = 3-(imidazol-4-yl)-2-oxopropyl phosphate + L-glutamate</text>
        <dbReference type="Rhea" id="RHEA:23744"/>
        <dbReference type="ChEBI" id="CHEBI:16810"/>
        <dbReference type="ChEBI" id="CHEBI:29985"/>
        <dbReference type="ChEBI" id="CHEBI:57766"/>
        <dbReference type="ChEBI" id="CHEBI:57980"/>
        <dbReference type="EC" id="2.6.1.9"/>
    </reaction>
</comment>
<evidence type="ECO:0000256" key="7">
    <source>
        <dbReference type="ARBA" id="ARBA00022898"/>
    </source>
</evidence>
<dbReference type="PANTHER" id="PTHR43643:SF6">
    <property type="entry name" value="HISTIDINOL-PHOSPHATE AMINOTRANSFERASE"/>
    <property type="match status" value="1"/>
</dbReference>
<dbReference type="EMBL" id="BARU01017648">
    <property type="protein sequence ID" value="GAH61521.1"/>
    <property type="molecule type" value="Genomic_DNA"/>
</dbReference>
<accession>X1GUE2</accession>
<evidence type="ECO:0000256" key="3">
    <source>
        <dbReference type="ARBA" id="ARBA00012748"/>
    </source>
</evidence>
<evidence type="ECO:0000313" key="11">
    <source>
        <dbReference type="EMBL" id="GAH61521.1"/>
    </source>
</evidence>
<keyword evidence="4" id="KW-0032">Aminotransferase</keyword>
<dbReference type="CDD" id="cd00609">
    <property type="entry name" value="AAT_like"/>
    <property type="match status" value="1"/>
</dbReference>
<evidence type="ECO:0000256" key="4">
    <source>
        <dbReference type="ARBA" id="ARBA00022576"/>
    </source>
</evidence>
<dbReference type="InterPro" id="IPR004839">
    <property type="entry name" value="Aminotransferase_I/II_large"/>
</dbReference>
<organism evidence="11">
    <name type="scientific">marine sediment metagenome</name>
    <dbReference type="NCBI Taxonomy" id="412755"/>
    <lineage>
        <taxon>unclassified sequences</taxon>
        <taxon>metagenomes</taxon>
        <taxon>ecological metagenomes</taxon>
    </lineage>
</organism>
<proteinExistence type="inferred from homology"/>
<dbReference type="InterPro" id="IPR015421">
    <property type="entry name" value="PyrdxlP-dep_Trfase_major"/>
</dbReference>
<evidence type="ECO:0000256" key="1">
    <source>
        <dbReference type="ARBA" id="ARBA00005011"/>
    </source>
</evidence>
<dbReference type="InterPro" id="IPR050106">
    <property type="entry name" value="HistidinolP_aminotransfase"/>
</dbReference>
<dbReference type="GO" id="GO:0030170">
    <property type="term" value="F:pyridoxal phosphate binding"/>
    <property type="evidence" value="ECO:0007669"/>
    <property type="project" value="InterPro"/>
</dbReference>
<reference evidence="11" key="1">
    <citation type="journal article" date="2014" name="Front. Microbiol.">
        <title>High frequency of phylogenetically diverse reductive dehalogenase-homologous genes in deep subseafloor sedimentary metagenomes.</title>
        <authorList>
            <person name="Kawai M."/>
            <person name="Futagami T."/>
            <person name="Toyoda A."/>
            <person name="Takaki Y."/>
            <person name="Nishi S."/>
            <person name="Hori S."/>
            <person name="Arai W."/>
            <person name="Tsubouchi T."/>
            <person name="Morono Y."/>
            <person name="Uchiyama I."/>
            <person name="Ito T."/>
            <person name="Fujiyama A."/>
            <person name="Inagaki F."/>
            <person name="Takami H."/>
        </authorList>
    </citation>
    <scope>NUCLEOTIDE SEQUENCE</scope>
    <source>
        <strain evidence="11">Expedition CK06-06</strain>
    </source>
</reference>
<dbReference type="GO" id="GO:0000105">
    <property type="term" value="P:L-histidine biosynthetic process"/>
    <property type="evidence" value="ECO:0007669"/>
    <property type="project" value="UniProtKB-KW"/>
</dbReference>
<dbReference type="SUPFAM" id="SSF53383">
    <property type="entry name" value="PLP-dependent transferases"/>
    <property type="match status" value="1"/>
</dbReference>
<comment type="pathway">
    <text evidence="1">Amino-acid biosynthesis; L-histidine biosynthesis; L-histidine from 5-phospho-alpha-D-ribose 1-diphosphate: step 7/9.</text>
</comment>
<dbReference type="PANTHER" id="PTHR43643">
    <property type="entry name" value="HISTIDINOL-PHOSPHATE AMINOTRANSFERASE 2"/>
    <property type="match status" value="1"/>
</dbReference>
<feature type="domain" description="Aminotransferase class I/classII large" evidence="10">
    <location>
        <begin position="1"/>
        <end position="134"/>
    </location>
</feature>
<evidence type="ECO:0000259" key="10">
    <source>
        <dbReference type="Pfam" id="PF00155"/>
    </source>
</evidence>
<dbReference type="InterPro" id="IPR015424">
    <property type="entry name" value="PyrdxlP-dep_Trfase"/>
</dbReference>